<organism evidence="1 2">
    <name type="scientific">Striga hermonthica</name>
    <name type="common">Purple witchweed</name>
    <name type="synonym">Buchnera hermonthica</name>
    <dbReference type="NCBI Taxonomy" id="68872"/>
    <lineage>
        <taxon>Eukaryota</taxon>
        <taxon>Viridiplantae</taxon>
        <taxon>Streptophyta</taxon>
        <taxon>Embryophyta</taxon>
        <taxon>Tracheophyta</taxon>
        <taxon>Spermatophyta</taxon>
        <taxon>Magnoliopsida</taxon>
        <taxon>eudicotyledons</taxon>
        <taxon>Gunneridae</taxon>
        <taxon>Pentapetalae</taxon>
        <taxon>asterids</taxon>
        <taxon>lamiids</taxon>
        <taxon>Lamiales</taxon>
        <taxon>Orobanchaceae</taxon>
        <taxon>Buchnereae</taxon>
        <taxon>Striga</taxon>
    </lineage>
</organism>
<keyword evidence="2" id="KW-1185">Reference proteome</keyword>
<comment type="caution">
    <text evidence="1">The sequence shown here is derived from an EMBL/GenBank/DDBJ whole genome shotgun (WGS) entry which is preliminary data.</text>
</comment>
<dbReference type="Proteomes" id="UP001153555">
    <property type="component" value="Unassembled WGS sequence"/>
</dbReference>
<protein>
    <submittedName>
        <fullName evidence="1">Senescence-associated gene 21</fullName>
    </submittedName>
</protein>
<gene>
    <name evidence="1" type="ORF">SHERM_24232</name>
</gene>
<dbReference type="InterPro" id="IPR004926">
    <property type="entry name" value="LEA_3a"/>
</dbReference>
<dbReference type="PANTHER" id="PTHR33509:SF5">
    <property type="entry name" value="PROTEIN SENESCENCE-ASSOCIATED GENE 21, MITOCHONDRIAL"/>
    <property type="match status" value="1"/>
</dbReference>
<dbReference type="GO" id="GO:0005739">
    <property type="term" value="C:mitochondrion"/>
    <property type="evidence" value="ECO:0007669"/>
    <property type="project" value="TreeGrafter"/>
</dbReference>
<dbReference type="GO" id="GO:0006950">
    <property type="term" value="P:response to stress"/>
    <property type="evidence" value="ECO:0007669"/>
    <property type="project" value="TreeGrafter"/>
</dbReference>
<name>A0A9N7NGQ9_STRHE</name>
<proteinExistence type="predicted"/>
<reference evidence="1" key="1">
    <citation type="submission" date="2019-12" db="EMBL/GenBank/DDBJ databases">
        <authorList>
            <person name="Scholes J."/>
        </authorList>
    </citation>
    <scope>NUCLEOTIDE SEQUENCE</scope>
</reference>
<accession>A0A9N7NGQ9</accession>
<dbReference type="PANTHER" id="PTHR33509">
    <property type="entry name" value="LATE EMBRYOGENIS ABUNDANT PROTEIN 2-RELATED"/>
    <property type="match status" value="1"/>
</dbReference>
<dbReference type="Pfam" id="PF03242">
    <property type="entry name" value="LEA_3a"/>
    <property type="match status" value="1"/>
</dbReference>
<dbReference type="AlphaFoldDB" id="A0A9N7NGQ9"/>
<evidence type="ECO:0000313" key="1">
    <source>
        <dbReference type="EMBL" id="CAA0828537.1"/>
    </source>
</evidence>
<dbReference type="EMBL" id="CACSLK010027752">
    <property type="protein sequence ID" value="CAA0828537.1"/>
    <property type="molecule type" value="Genomic_DNA"/>
</dbReference>
<dbReference type="OrthoDB" id="1936089at2759"/>
<sequence length="97" mass="10425">MARSLSNAKNFTVQIAGKMSAIVSRRGYAAAVSQVGESSGSRSGAPNLILKKGSEEPAKISWVPDPVTGFYRPENQAKEIDAVELRAMLLKSKFGRN</sequence>
<evidence type="ECO:0000313" key="2">
    <source>
        <dbReference type="Proteomes" id="UP001153555"/>
    </source>
</evidence>